<dbReference type="EMBL" id="SSTJ01000010">
    <property type="protein sequence ID" value="THG36863.1"/>
    <property type="molecule type" value="Genomic_DNA"/>
</dbReference>
<sequence length="127" mass="13334">MAIIVAAASAERRDAVWPRLLAPMCSMVRGASGLGEVEAEWLERWLLFDAGRGDLGPHDVQTVQMSIADAALALGYGGVPVADVVAVRALRALQEVGILRLVHKGVKGHSSLYAVMPLPPADGDGIP</sequence>
<organism evidence="1 2">
    <name type="scientific">Adlercreutzia caecimuris</name>
    <dbReference type="NCBI Taxonomy" id="671266"/>
    <lineage>
        <taxon>Bacteria</taxon>
        <taxon>Bacillati</taxon>
        <taxon>Actinomycetota</taxon>
        <taxon>Coriobacteriia</taxon>
        <taxon>Eggerthellales</taxon>
        <taxon>Eggerthellaceae</taxon>
        <taxon>Adlercreutzia</taxon>
    </lineage>
</organism>
<evidence type="ECO:0000313" key="2">
    <source>
        <dbReference type="Proteomes" id="UP000308978"/>
    </source>
</evidence>
<reference evidence="1 2" key="1">
    <citation type="submission" date="2019-04" db="EMBL/GenBank/DDBJ databases">
        <title>Microbes associate with the intestines of laboratory mice.</title>
        <authorList>
            <person name="Navarre W."/>
            <person name="Wong E."/>
            <person name="Huang K.C."/>
            <person name="Tropini C."/>
            <person name="Ng K."/>
            <person name="Yu B."/>
        </authorList>
    </citation>
    <scope>NUCLEOTIDE SEQUENCE [LARGE SCALE GENOMIC DNA]</scope>
    <source>
        <strain evidence="1 2">NM80_B27</strain>
    </source>
</reference>
<protein>
    <submittedName>
        <fullName evidence="1">Uncharacterized protein</fullName>
    </submittedName>
</protein>
<evidence type="ECO:0000313" key="1">
    <source>
        <dbReference type="EMBL" id="THG36863.1"/>
    </source>
</evidence>
<name>A0A4S4G112_9ACTN</name>
<accession>A0A4S4G112</accession>
<proteinExistence type="predicted"/>
<dbReference type="AlphaFoldDB" id="A0A4S4G112"/>
<dbReference type="RefSeq" id="WP_136434951.1">
    <property type="nucleotide sequence ID" value="NZ_SSTJ01000010.1"/>
</dbReference>
<gene>
    <name evidence="1" type="ORF">E5986_08150</name>
</gene>
<dbReference type="Proteomes" id="UP000308978">
    <property type="component" value="Unassembled WGS sequence"/>
</dbReference>
<comment type="caution">
    <text evidence="1">The sequence shown here is derived from an EMBL/GenBank/DDBJ whole genome shotgun (WGS) entry which is preliminary data.</text>
</comment>